<feature type="region of interest" description="Disordered" evidence="1">
    <location>
        <begin position="72"/>
        <end position="98"/>
    </location>
</feature>
<protein>
    <submittedName>
        <fullName evidence="2">Uncharacterized protein</fullName>
    </submittedName>
</protein>
<organism evidence="2 3">
    <name type="scientific">Nocardia jiangxiensis</name>
    <dbReference type="NCBI Taxonomy" id="282685"/>
    <lineage>
        <taxon>Bacteria</taxon>
        <taxon>Bacillati</taxon>
        <taxon>Actinomycetota</taxon>
        <taxon>Actinomycetes</taxon>
        <taxon>Mycobacteriales</taxon>
        <taxon>Nocardiaceae</taxon>
        <taxon>Nocardia</taxon>
    </lineage>
</organism>
<dbReference type="RefSeq" id="WP_040825340.1">
    <property type="nucleotide sequence ID" value="NZ_JBIAQY010000002.1"/>
</dbReference>
<accession>A0ABW6RTX8</accession>
<evidence type="ECO:0000313" key="3">
    <source>
        <dbReference type="Proteomes" id="UP001601992"/>
    </source>
</evidence>
<sequence>MALMSDLARPPTFALDYSARYCPPSPLGSPSAAGIPTRWEHGTMPESSEGSSFASASAFTFLDREEPAELELATQERRYAREAQRRPVARRASGRRRA</sequence>
<keyword evidence="3" id="KW-1185">Reference proteome</keyword>
<gene>
    <name evidence="2" type="ORF">ACFYXQ_06820</name>
</gene>
<dbReference type="EMBL" id="JBIAQY010000002">
    <property type="protein sequence ID" value="MFF3567480.1"/>
    <property type="molecule type" value="Genomic_DNA"/>
</dbReference>
<feature type="compositionally biased region" description="Basic residues" evidence="1">
    <location>
        <begin position="87"/>
        <end position="98"/>
    </location>
</feature>
<feature type="region of interest" description="Disordered" evidence="1">
    <location>
        <begin position="26"/>
        <end position="58"/>
    </location>
</feature>
<reference evidence="2 3" key="1">
    <citation type="submission" date="2024-10" db="EMBL/GenBank/DDBJ databases">
        <title>The Natural Products Discovery Center: Release of the First 8490 Sequenced Strains for Exploring Actinobacteria Biosynthetic Diversity.</title>
        <authorList>
            <person name="Kalkreuter E."/>
            <person name="Kautsar S.A."/>
            <person name="Yang D."/>
            <person name="Bader C.D."/>
            <person name="Teijaro C.N."/>
            <person name="Fluegel L."/>
            <person name="Davis C.M."/>
            <person name="Simpson J.R."/>
            <person name="Lauterbach L."/>
            <person name="Steele A.D."/>
            <person name="Gui C."/>
            <person name="Meng S."/>
            <person name="Li G."/>
            <person name="Viehrig K."/>
            <person name="Ye F."/>
            <person name="Su P."/>
            <person name="Kiefer A.F."/>
            <person name="Nichols A."/>
            <person name="Cepeda A.J."/>
            <person name="Yan W."/>
            <person name="Fan B."/>
            <person name="Jiang Y."/>
            <person name="Adhikari A."/>
            <person name="Zheng C.-J."/>
            <person name="Schuster L."/>
            <person name="Cowan T.M."/>
            <person name="Smanski M.J."/>
            <person name="Chevrette M.G."/>
            <person name="De Carvalho L.P.S."/>
            <person name="Shen B."/>
        </authorList>
    </citation>
    <scope>NUCLEOTIDE SEQUENCE [LARGE SCALE GENOMIC DNA]</scope>
    <source>
        <strain evidence="2 3">NPDC002593</strain>
    </source>
</reference>
<proteinExistence type="predicted"/>
<feature type="compositionally biased region" description="Low complexity" evidence="1">
    <location>
        <begin position="46"/>
        <end position="58"/>
    </location>
</feature>
<dbReference type="Proteomes" id="UP001601992">
    <property type="component" value="Unassembled WGS sequence"/>
</dbReference>
<evidence type="ECO:0000256" key="1">
    <source>
        <dbReference type="SAM" id="MobiDB-lite"/>
    </source>
</evidence>
<evidence type="ECO:0000313" key="2">
    <source>
        <dbReference type="EMBL" id="MFF3567480.1"/>
    </source>
</evidence>
<comment type="caution">
    <text evidence="2">The sequence shown here is derived from an EMBL/GenBank/DDBJ whole genome shotgun (WGS) entry which is preliminary data.</text>
</comment>
<name>A0ABW6RTX8_9NOCA</name>
<feature type="compositionally biased region" description="Basic and acidic residues" evidence="1">
    <location>
        <begin position="74"/>
        <end position="85"/>
    </location>
</feature>